<dbReference type="RefSeq" id="WP_188493732.1">
    <property type="nucleotide sequence ID" value="NZ_BMGA01000003.1"/>
</dbReference>
<accession>A0ABQ1HH20</accession>
<gene>
    <name evidence="1" type="ORF">GCM10008015_15470</name>
</gene>
<keyword evidence="2" id="KW-1185">Reference proteome</keyword>
<evidence type="ECO:0000313" key="1">
    <source>
        <dbReference type="EMBL" id="GGA75726.1"/>
    </source>
</evidence>
<name>A0ABQ1HH20_9FLAO</name>
<dbReference type="EMBL" id="BMGA01000003">
    <property type="protein sequence ID" value="GGA75726.1"/>
    <property type="molecule type" value="Genomic_DNA"/>
</dbReference>
<comment type="caution">
    <text evidence="1">The sequence shown here is derived from an EMBL/GenBank/DDBJ whole genome shotgun (WGS) entry which is preliminary data.</text>
</comment>
<dbReference type="Proteomes" id="UP000658793">
    <property type="component" value="Unassembled WGS sequence"/>
</dbReference>
<organism evidence="1 2">
    <name type="scientific">Flavobacterium palustre</name>
    <dbReference type="NCBI Taxonomy" id="1476463"/>
    <lineage>
        <taxon>Bacteria</taxon>
        <taxon>Pseudomonadati</taxon>
        <taxon>Bacteroidota</taxon>
        <taxon>Flavobacteriia</taxon>
        <taxon>Flavobacteriales</taxon>
        <taxon>Flavobacteriaceae</taxon>
        <taxon>Flavobacterium</taxon>
    </lineage>
</organism>
<evidence type="ECO:0008006" key="3">
    <source>
        <dbReference type="Google" id="ProtNLM"/>
    </source>
</evidence>
<reference evidence="2" key="1">
    <citation type="journal article" date="2019" name="Int. J. Syst. Evol. Microbiol.">
        <title>The Global Catalogue of Microorganisms (GCM) 10K type strain sequencing project: providing services to taxonomists for standard genome sequencing and annotation.</title>
        <authorList>
            <consortium name="The Broad Institute Genomics Platform"/>
            <consortium name="The Broad Institute Genome Sequencing Center for Infectious Disease"/>
            <person name="Wu L."/>
            <person name="Ma J."/>
        </authorList>
    </citation>
    <scope>NUCLEOTIDE SEQUENCE [LARGE SCALE GENOMIC DNA]</scope>
    <source>
        <strain evidence="2">CGMCC 1.12811</strain>
    </source>
</reference>
<dbReference type="SUPFAM" id="SSF101898">
    <property type="entry name" value="NHL repeat"/>
    <property type="match status" value="1"/>
</dbReference>
<protein>
    <recommendedName>
        <fullName evidence="3">T9SS C-terminal target domain-containing protein</fullName>
    </recommendedName>
</protein>
<evidence type="ECO:0000313" key="2">
    <source>
        <dbReference type="Proteomes" id="UP000658793"/>
    </source>
</evidence>
<sequence>MKKILPILFLSSLFVFCQRESSIITELYNLPKQLKEVSGIVFTENSRLIWTLEDSGNANKIYGLDSEGIIIKTITISETANTDWEDITKDSQDNLYIGDFGNNDNERRDLAIYKIAKDSLQKESVIPSYKISFAYPEQTEFPPKKTKLFYDVEAFVEYKNNFYLFTKNRSKGFDGTTLLYKVPNKAGSHQAELLGEFKAEGDFQNAAITSAAISPDGKKVVLLSHSKIWIFQNFTSDNFFSVSVNSIELHHFSQKEAICFIDKTTLLIADEKTKKIGGFVYQLDLSTLNLIVN</sequence>
<proteinExistence type="predicted"/>